<dbReference type="RefSeq" id="WP_100916715.1">
    <property type="nucleotide sequence ID" value="NZ_CP025057.1"/>
</dbReference>
<gene>
    <name evidence="1" type="ORF">SFLOR_v1c06890</name>
</gene>
<sequence>MEKLNVIAIKDIGEYSLFLLPESSTYFILKPIYKNVNLPKNIKSLKKPNFSYYPSIKSISNGIEGDEKLSGFPSQTMNIDVEGHEDCDAEVLILQPKMEKYFVDLVFKTISNIDDLSQTIFDTVVNLETIFGLVFKIKKKIQIGLIGELLILKNSGEYLKEFLEGYHIEEYNNFKKFESKTDFEINTHNNKKINIEVKTTTSDEDLFSLKNHQINENINDYFAAIKISEVRKGGKTLIDLIDWYLSIPSLALGMKEFFTDFKENHDKRNLIRFSEEEIKIKFINIKEIPYIKEYDNKIKNISFNIDLFNIKSYDLNSIMQIY</sequence>
<proteinExistence type="predicted"/>
<dbReference type="AlphaFoldDB" id="A0A2K8SE42"/>
<dbReference type="OrthoDB" id="388543at2"/>
<organism evidence="1 2">
    <name type="scientific">Spiroplasma floricola 23-6</name>
    <dbReference type="NCBI Taxonomy" id="1336749"/>
    <lineage>
        <taxon>Bacteria</taxon>
        <taxon>Bacillati</taxon>
        <taxon>Mycoplasmatota</taxon>
        <taxon>Mollicutes</taxon>
        <taxon>Entomoplasmatales</taxon>
        <taxon>Spiroplasmataceae</taxon>
        <taxon>Spiroplasma</taxon>
    </lineage>
</organism>
<evidence type="ECO:0000313" key="1">
    <source>
        <dbReference type="EMBL" id="AUB31737.1"/>
    </source>
</evidence>
<dbReference type="Proteomes" id="UP000231823">
    <property type="component" value="Chromosome"/>
</dbReference>
<protein>
    <recommendedName>
        <fullName evidence="3">PD-(D/E)XK motif protein</fullName>
    </recommendedName>
</protein>
<dbReference type="EMBL" id="CP025057">
    <property type="protein sequence ID" value="AUB31737.1"/>
    <property type="molecule type" value="Genomic_DNA"/>
</dbReference>
<evidence type="ECO:0000313" key="2">
    <source>
        <dbReference type="Proteomes" id="UP000231823"/>
    </source>
</evidence>
<evidence type="ECO:0008006" key="3">
    <source>
        <dbReference type="Google" id="ProtNLM"/>
    </source>
</evidence>
<reference evidence="1 2" key="1">
    <citation type="submission" date="2017-12" db="EMBL/GenBank/DDBJ databases">
        <title>Complete genome sequence of Spiroplasma floricola 23-6 (ATCC 29989).</title>
        <authorList>
            <person name="Tsai Y.-M."/>
            <person name="Wu P.-S."/>
            <person name="Lo W.-S."/>
            <person name="Kuo C.-H."/>
        </authorList>
    </citation>
    <scope>NUCLEOTIDE SEQUENCE [LARGE SCALE GENOMIC DNA]</scope>
    <source>
        <strain evidence="1 2">23-6</strain>
    </source>
</reference>
<dbReference type="KEGG" id="sfz:SFLOR_v1c06890"/>
<name>A0A2K8SE42_9MOLU</name>
<accession>A0A2K8SE42</accession>
<keyword evidence="2" id="KW-1185">Reference proteome</keyword>